<dbReference type="GO" id="GO:0005886">
    <property type="term" value="C:plasma membrane"/>
    <property type="evidence" value="ECO:0007669"/>
    <property type="project" value="UniProtKB-ARBA"/>
</dbReference>
<gene>
    <name evidence="9" type="ORF">B0H66DRAFT_527414</name>
</gene>
<feature type="transmembrane region" description="Helical" evidence="8">
    <location>
        <begin position="403"/>
        <end position="423"/>
    </location>
</feature>
<keyword evidence="6 8" id="KW-0472">Membrane</keyword>
<organism evidence="9 10">
    <name type="scientific">Apodospora peruviana</name>
    <dbReference type="NCBI Taxonomy" id="516989"/>
    <lineage>
        <taxon>Eukaryota</taxon>
        <taxon>Fungi</taxon>
        <taxon>Dikarya</taxon>
        <taxon>Ascomycota</taxon>
        <taxon>Pezizomycotina</taxon>
        <taxon>Sordariomycetes</taxon>
        <taxon>Sordariomycetidae</taxon>
        <taxon>Sordariales</taxon>
        <taxon>Lasiosphaeriaceae</taxon>
        <taxon>Apodospora</taxon>
    </lineage>
</organism>
<feature type="transmembrane region" description="Helical" evidence="8">
    <location>
        <begin position="484"/>
        <end position="508"/>
    </location>
</feature>
<evidence type="ECO:0000256" key="6">
    <source>
        <dbReference type="ARBA" id="ARBA00023136"/>
    </source>
</evidence>
<name>A0AAE0MF04_9PEZI</name>
<sequence length="628" mass="68977">MSDEEKQVDLHKGPDSKGAGAGADHHDAPQHPPQYHTQAVMDTDYEGKPTVEELATLRRVAGRVPIVAYALCAIEFCERASYYGCQGLFSNFVNRPMPDGGNGWGAPPAGTQQTGGALGMGQAKANAVGQSFSLLAYILPLFSGYLADTRTGRYRMIIWGIYVMGVGHIILVASGAKSLLATGAAQGPFFVGIYIIAVGAAMFKPNVTPLLLDQLTSHVPIVKTLKTGERVIEDPEHSTERVMLWFYLLINVGGFMQVATSYSEKYVGWWLSWLLPLILYLPLPLLMWFLKPRLVLKKPGGSDLPNVFHVLGHCMRNGGVFRIGRKGWWEPAKPSWQLANGMTPTTRYDDNFVYDVQRTFQATGMFCFFPVQFWNDNGIGNSASYLSTMLRTDGAPNDVLNNFNPLAIILFSPILNFGLYPFLRKIKVHYGPVKRICTGFFLALCAGIGYTVLQYYAYESSPCGYYGSSDPACVDPGLTSDISVWWMAIPYGIGGISELFINVPAYGIAYSRAPINMRGLVSAINLANTAIAYIVNLACSSVIGDPHLIWDFGGPAIVCAVVTVLFWYLFKHVDKEEYVLSRSVETSDIHDSTGTTNFGVRESEHNHSTNPPAAPIAENEEYGISQKM</sequence>
<comment type="caution">
    <text evidence="9">The sequence shown here is derived from an EMBL/GenBank/DDBJ whole genome shotgun (WGS) entry which is preliminary data.</text>
</comment>
<reference evidence="9" key="1">
    <citation type="journal article" date="2023" name="Mol. Phylogenet. Evol.">
        <title>Genome-scale phylogeny and comparative genomics of the fungal order Sordariales.</title>
        <authorList>
            <person name="Hensen N."/>
            <person name="Bonometti L."/>
            <person name="Westerberg I."/>
            <person name="Brannstrom I.O."/>
            <person name="Guillou S."/>
            <person name="Cros-Aarteil S."/>
            <person name="Calhoun S."/>
            <person name="Haridas S."/>
            <person name="Kuo A."/>
            <person name="Mondo S."/>
            <person name="Pangilinan J."/>
            <person name="Riley R."/>
            <person name="LaButti K."/>
            <person name="Andreopoulos B."/>
            <person name="Lipzen A."/>
            <person name="Chen C."/>
            <person name="Yan M."/>
            <person name="Daum C."/>
            <person name="Ng V."/>
            <person name="Clum A."/>
            <person name="Steindorff A."/>
            <person name="Ohm R.A."/>
            <person name="Martin F."/>
            <person name="Silar P."/>
            <person name="Natvig D.O."/>
            <person name="Lalanne C."/>
            <person name="Gautier V."/>
            <person name="Ament-Velasquez S.L."/>
            <person name="Kruys A."/>
            <person name="Hutchinson M.I."/>
            <person name="Powell A.J."/>
            <person name="Barry K."/>
            <person name="Miller A.N."/>
            <person name="Grigoriev I.V."/>
            <person name="Debuchy R."/>
            <person name="Gladieux P."/>
            <person name="Hiltunen Thoren M."/>
            <person name="Johannesson H."/>
        </authorList>
    </citation>
    <scope>NUCLEOTIDE SEQUENCE</scope>
    <source>
        <strain evidence="9">CBS 118394</strain>
    </source>
</reference>
<dbReference type="GO" id="GO:0071916">
    <property type="term" value="F:dipeptide transmembrane transporter activity"/>
    <property type="evidence" value="ECO:0007669"/>
    <property type="project" value="UniProtKB-ARBA"/>
</dbReference>
<dbReference type="FunFam" id="1.20.1250.20:FF:000085">
    <property type="entry name" value="MFS peptide transporter Ptr2"/>
    <property type="match status" value="1"/>
</dbReference>
<dbReference type="Gene3D" id="1.20.1250.20">
    <property type="entry name" value="MFS general substrate transporter like domains"/>
    <property type="match status" value="1"/>
</dbReference>
<dbReference type="Pfam" id="PF00854">
    <property type="entry name" value="PTR2"/>
    <property type="match status" value="1"/>
</dbReference>
<keyword evidence="3" id="KW-0813">Transport</keyword>
<feature type="compositionally biased region" description="Basic and acidic residues" evidence="7">
    <location>
        <begin position="1"/>
        <end position="15"/>
    </location>
</feature>
<evidence type="ECO:0000313" key="9">
    <source>
        <dbReference type="EMBL" id="KAK3330047.1"/>
    </source>
</evidence>
<evidence type="ECO:0000256" key="8">
    <source>
        <dbReference type="SAM" id="Phobius"/>
    </source>
</evidence>
<evidence type="ECO:0000256" key="2">
    <source>
        <dbReference type="ARBA" id="ARBA00005982"/>
    </source>
</evidence>
<dbReference type="AlphaFoldDB" id="A0AAE0MF04"/>
<dbReference type="SUPFAM" id="SSF103473">
    <property type="entry name" value="MFS general substrate transporter"/>
    <property type="match status" value="1"/>
</dbReference>
<evidence type="ECO:0000256" key="1">
    <source>
        <dbReference type="ARBA" id="ARBA00004141"/>
    </source>
</evidence>
<feature type="transmembrane region" description="Helical" evidence="8">
    <location>
        <begin position="153"/>
        <end position="172"/>
    </location>
</feature>
<feature type="transmembrane region" description="Helical" evidence="8">
    <location>
        <begin position="549"/>
        <end position="570"/>
    </location>
</feature>
<feature type="transmembrane region" description="Helical" evidence="8">
    <location>
        <begin position="127"/>
        <end position="147"/>
    </location>
</feature>
<evidence type="ECO:0000256" key="7">
    <source>
        <dbReference type="SAM" id="MobiDB-lite"/>
    </source>
</evidence>
<dbReference type="InterPro" id="IPR000109">
    <property type="entry name" value="POT_fam"/>
</dbReference>
<feature type="transmembrane region" description="Helical" evidence="8">
    <location>
        <begin position="435"/>
        <end position="457"/>
    </location>
</feature>
<protein>
    <submittedName>
        <fullName evidence="9">POT family-domain-containing protein</fullName>
    </submittedName>
</protein>
<dbReference type="PANTHER" id="PTHR11654">
    <property type="entry name" value="OLIGOPEPTIDE TRANSPORTER-RELATED"/>
    <property type="match status" value="1"/>
</dbReference>
<keyword evidence="10" id="KW-1185">Reference proteome</keyword>
<dbReference type="Proteomes" id="UP001283341">
    <property type="component" value="Unassembled WGS sequence"/>
</dbReference>
<feature type="transmembrane region" description="Helical" evidence="8">
    <location>
        <begin position="244"/>
        <end position="262"/>
    </location>
</feature>
<feature type="transmembrane region" description="Helical" evidence="8">
    <location>
        <begin position="520"/>
        <end position="543"/>
    </location>
</feature>
<comment type="similarity">
    <text evidence="2">Belongs to the major facilitator superfamily. Proton-dependent oligopeptide transporter (POT/PTR) (TC 2.A.17) family.</text>
</comment>
<dbReference type="InterPro" id="IPR036259">
    <property type="entry name" value="MFS_trans_sf"/>
</dbReference>
<keyword evidence="4 8" id="KW-0812">Transmembrane</keyword>
<dbReference type="EMBL" id="JAUEDM010000001">
    <property type="protein sequence ID" value="KAK3330047.1"/>
    <property type="molecule type" value="Genomic_DNA"/>
</dbReference>
<feature type="region of interest" description="Disordered" evidence="7">
    <location>
        <begin position="1"/>
        <end position="35"/>
    </location>
</feature>
<reference evidence="9" key="2">
    <citation type="submission" date="2023-06" db="EMBL/GenBank/DDBJ databases">
        <authorList>
            <consortium name="Lawrence Berkeley National Laboratory"/>
            <person name="Haridas S."/>
            <person name="Hensen N."/>
            <person name="Bonometti L."/>
            <person name="Westerberg I."/>
            <person name="Brannstrom I.O."/>
            <person name="Guillou S."/>
            <person name="Cros-Aarteil S."/>
            <person name="Calhoun S."/>
            <person name="Kuo A."/>
            <person name="Mondo S."/>
            <person name="Pangilinan J."/>
            <person name="Riley R."/>
            <person name="Labutti K."/>
            <person name="Andreopoulos B."/>
            <person name="Lipzen A."/>
            <person name="Chen C."/>
            <person name="Yanf M."/>
            <person name="Daum C."/>
            <person name="Ng V."/>
            <person name="Clum A."/>
            <person name="Steindorff A."/>
            <person name="Ohm R."/>
            <person name="Martin F."/>
            <person name="Silar P."/>
            <person name="Natvig D."/>
            <person name="Lalanne C."/>
            <person name="Gautier V."/>
            <person name="Ament-Velasquez S.L."/>
            <person name="Kruys A."/>
            <person name="Hutchinson M.I."/>
            <person name="Powell A.J."/>
            <person name="Barry K."/>
            <person name="Miller A.N."/>
            <person name="Grigoriev I.V."/>
            <person name="Debuchy R."/>
            <person name="Gladieux P."/>
            <person name="Thoren M.H."/>
            <person name="Johannesson H."/>
        </authorList>
    </citation>
    <scope>NUCLEOTIDE SEQUENCE</scope>
    <source>
        <strain evidence="9">CBS 118394</strain>
    </source>
</reference>
<feature type="region of interest" description="Disordered" evidence="7">
    <location>
        <begin position="588"/>
        <end position="628"/>
    </location>
</feature>
<keyword evidence="5 8" id="KW-1133">Transmembrane helix</keyword>
<proteinExistence type="inferred from homology"/>
<feature type="transmembrane region" description="Helical" evidence="8">
    <location>
        <begin position="269"/>
        <end position="290"/>
    </location>
</feature>
<feature type="transmembrane region" description="Helical" evidence="8">
    <location>
        <begin position="179"/>
        <end position="203"/>
    </location>
</feature>
<accession>A0AAE0MF04</accession>
<evidence type="ECO:0000256" key="4">
    <source>
        <dbReference type="ARBA" id="ARBA00022692"/>
    </source>
</evidence>
<evidence type="ECO:0000256" key="5">
    <source>
        <dbReference type="ARBA" id="ARBA00022989"/>
    </source>
</evidence>
<evidence type="ECO:0000256" key="3">
    <source>
        <dbReference type="ARBA" id="ARBA00022448"/>
    </source>
</evidence>
<comment type="subcellular location">
    <subcellularLocation>
        <location evidence="1">Membrane</location>
        <topology evidence="1">Multi-pass membrane protein</topology>
    </subcellularLocation>
</comment>
<evidence type="ECO:0000313" key="10">
    <source>
        <dbReference type="Proteomes" id="UP001283341"/>
    </source>
</evidence>